<dbReference type="AlphaFoldDB" id="A0AAF0EB22"/>
<reference evidence="3" key="1">
    <citation type="submission" date="2023-03" db="EMBL/GenBank/DDBJ databases">
        <title>Mating type loci evolution in Malassezia.</title>
        <authorList>
            <person name="Coelho M.A."/>
        </authorList>
    </citation>
    <scope>NUCLEOTIDE SEQUENCE</scope>
    <source>
        <strain evidence="3">CBS 12830</strain>
    </source>
</reference>
<sequence length="283" mass="32584">MSNSSFNVGDVVLAKIKGFPAWPGIIIDDEHVPQAVREERPAHWATSRDLTPLTTEDIDAFLARPKGKSADLHKAYKIAKDPIAWNEEQNRIVKEHEAWIQEHGEDDDDEEEDEEDEEDEADDKDDDDEEEERSRAPRKRASTQADSRAKRTRTESTAEPEPETEAPTEPQPDKEHAEEELDPATRKVREWRHKLQRVFLSKGGVIVASEMDAQDATFKIVEAYEDMTVDQLRLTKIGKVMKRIHQLPEVPRDDEFHFRERAGELVKRWTALLDQATDDKEEA</sequence>
<name>A0AAF0EB22_9BASI</name>
<dbReference type="Gene3D" id="1.20.930.10">
    <property type="entry name" value="Conserved domain common to transcription factors TFIIS, elongin A, CRSP70"/>
    <property type="match status" value="1"/>
</dbReference>
<feature type="compositionally biased region" description="Acidic residues" evidence="1">
    <location>
        <begin position="104"/>
        <end position="131"/>
    </location>
</feature>
<feature type="region of interest" description="Disordered" evidence="1">
    <location>
        <begin position="102"/>
        <end position="188"/>
    </location>
</feature>
<dbReference type="InterPro" id="IPR035441">
    <property type="entry name" value="TFIIS/LEDGF_dom_sf"/>
</dbReference>
<dbReference type="SMART" id="SM00293">
    <property type="entry name" value="PWWP"/>
    <property type="match status" value="1"/>
</dbReference>
<evidence type="ECO:0000259" key="2">
    <source>
        <dbReference type="SMART" id="SM00293"/>
    </source>
</evidence>
<dbReference type="InterPro" id="IPR017923">
    <property type="entry name" value="TFIIS_N"/>
</dbReference>
<protein>
    <recommendedName>
        <fullName evidence="2">PWWP domain-containing protein</fullName>
    </recommendedName>
</protein>
<dbReference type="SUPFAM" id="SSF47676">
    <property type="entry name" value="Conserved domain common to transcription factors TFIIS, elongin A, CRSP70"/>
    <property type="match status" value="1"/>
</dbReference>
<dbReference type="Pfam" id="PF00855">
    <property type="entry name" value="PWWP"/>
    <property type="match status" value="1"/>
</dbReference>
<feature type="compositionally biased region" description="Basic and acidic residues" evidence="1">
    <location>
        <begin position="147"/>
        <end position="156"/>
    </location>
</feature>
<dbReference type="Pfam" id="PF08711">
    <property type="entry name" value="Med26"/>
    <property type="match status" value="1"/>
</dbReference>
<dbReference type="SUPFAM" id="SSF63748">
    <property type="entry name" value="Tudor/PWWP/MBT"/>
    <property type="match status" value="1"/>
</dbReference>
<feature type="compositionally biased region" description="Basic and acidic residues" evidence="1">
    <location>
        <begin position="171"/>
        <end position="188"/>
    </location>
</feature>
<feature type="domain" description="PWWP" evidence="2">
    <location>
        <begin position="6"/>
        <end position="54"/>
    </location>
</feature>
<dbReference type="Gene3D" id="2.30.30.140">
    <property type="match status" value="2"/>
</dbReference>
<evidence type="ECO:0000313" key="4">
    <source>
        <dbReference type="Proteomes" id="UP001214415"/>
    </source>
</evidence>
<dbReference type="Proteomes" id="UP001214415">
    <property type="component" value="Chromosome 2"/>
</dbReference>
<organism evidence="3 4">
    <name type="scientific">Malassezia equina</name>
    <dbReference type="NCBI Taxonomy" id="1381935"/>
    <lineage>
        <taxon>Eukaryota</taxon>
        <taxon>Fungi</taxon>
        <taxon>Dikarya</taxon>
        <taxon>Basidiomycota</taxon>
        <taxon>Ustilaginomycotina</taxon>
        <taxon>Malasseziomycetes</taxon>
        <taxon>Malasseziales</taxon>
        <taxon>Malasseziaceae</taxon>
        <taxon>Malassezia</taxon>
    </lineage>
</organism>
<gene>
    <name evidence="3" type="ORF">MEQU1_000832</name>
</gene>
<evidence type="ECO:0000256" key="1">
    <source>
        <dbReference type="SAM" id="MobiDB-lite"/>
    </source>
</evidence>
<proteinExistence type="predicted"/>
<dbReference type="EMBL" id="CP119901">
    <property type="protein sequence ID" value="WFD22170.1"/>
    <property type="molecule type" value="Genomic_DNA"/>
</dbReference>
<keyword evidence="4" id="KW-1185">Reference proteome</keyword>
<dbReference type="InterPro" id="IPR000313">
    <property type="entry name" value="PWWP_dom"/>
</dbReference>
<accession>A0AAF0EB22</accession>
<evidence type="ECO:0000313" key="3">
    <source>
        <dbReference type="EMBL" id="WFD22170.1"/>
    </source>
</evidence>